<dbReference type="GO" id="GO:0009401">
    <property type="term" value="P:phosphoenolpyruvate-dependent sugar phosphotransferase system"/>
    <property type="evidence" value="ECO:0007669"/>
    <property type="project" value="InterPro"/>
</dbReference>
<dbReference type="PIRSF" id="PIRSF006351">
    <property type="entry name" value="PTS_EIIC-Cellobiose"/>
    <property type="match status" value="1"/>
</dbReference>
<feature type="transmembrane region" description="Helical" evidence="9">
    <location>
        <begin position="180"/>
        <end position="200"/>
    </location>
</feature>
<keyword evidence="12" id="KW-1185">Reference proteome</keyword>
<evidence type="ECO:0000313" key="12">
    <source>
        <dbReference type="Proteomes" id="UP000253490"/>
    </source>
</evidence>
<gene>
    <name evidence="11" type="ORF">DES36_101251</name>
</gene>
<proteinExistence type="predicted"/>
<keyword evidence="2 8" id="KW-0813">Transport</keyword>
<evidence type="ECO:0000256" key="8">
    <source>
        <dbReference type="PIRNR" id="PIRNR006351"/>
    </source>
</evidence>
<dbReference type="Pfam" id="PF02378">
    <property type="entry name" value="PTS_EIIC"/>
    <property type="match status" value="1"/>
</dbReference>
<feature type="transmembrane region" description="Helical" evidence="9">
    <location>
        <begin position="101"/>
        <end position="119"/>
    </location>
</feature>
<comment type="subcellular location">
    <subcellularLocation>
        <location evidence="1">Cell membrane</location>
        <topology evidence="1">Multi-pass membrane protein</topology>
    </subcellularLocation>
</comment>
<evidence type="ECO:0000256" key="5">
    <source>
        <dbReference type="ARBA" id="ARBA00022692"/>
    </source>
</evidence>
<feature type="transmembrane region" description="Helical" evidence="9">
    <location>
        <begin position="293"/>
        <end position="313"/>
    </location>
</feature>
<evidence type="ECO:0000256" key="2">
    <source>
        <dbReference type="ARBA" id="ARBA00022448"/>
    </source>
</evidence>
<dbReference type="PROSITE" id="PS51105">
    <property type="entry name" value="PTS_EIIC_TYPE_3"/>
    <property type="match status" value="1"/>
</dbReference>
<name>A0A366IFN2_9FIRM</name>
<dbReference type="OrthoDB" id="9762141at2"/>
<feature type="transmembrane region" description="Helical" evidence="9">
    <location>
        <begin position="139"/>
        <end position="159"/>
    </location>
</feature>
<keyword evidence="5 9" id="KW-0812">Transmembrane</keyword>
<dbReference type="PANTHER" id="PTHR33989">
    <property type="match status" value="1"/>
</dbReference>
<dbReference type="EMBL" id="QNRX01000001">
    <property type="protein sequence ID" value="RBP70192.1"/>
    <property type="molecule type" value="Genomic_DNA"/>
</dbReference>
<protein>
    <recommendedName>
        <fullName evidence="8">Permease IIC component</fullName>
    </recommendedName>
</protein>
<evidence type="ECO:0000256" key="1">
    <source>
        <dbReference type="ARBA" id="ARBA00004651"/>
    </source>
</evidence>
<feature type="transmembrane region" description="Helical" evidence="9">
    <location>
        <begin position="220"/>
        <end position="243"/>
    </location>
</feature>
<feature type="transmembrane region" description="Helical" evidence="9">
    <location>
        <begin position="401"/>
        <end position="418"/>
    </location>
</feature>
<keyword evidence="7 8" id="KW-0472">Membrane</keyword>
<evidence type="ECO:0000256" key="4">
    <source>
        <dbReference type="ARBA" id="ARBA00022597"/>
    </source>
</evidence>
<feature type="domain" description="PTS EIIC type-3" evidence="10">
    <location>
        <begin position="6"/>
        <end position="417"/>
    </location>
</feature>
<keyword evidence="3 8" id="KW-1003">Cell membrane</keyword>
<dbReference type="InterPro" id="IPR004796">
    <property type="entry name" value="PTS_IIC_cello"/>
</dbReference>
<reference evidence="11 12" key="1">
    <citation type="submission" date="2018-06" db="EMBL/GenBank/DDBJ databases">
        <title>Genomic Encyclopedia of Type Strains, Phase IV (KMG-IV): sequencing the most valuable type-strain genomes for metagenomic binning, comparative biology and taxonomic classification.</title>
        <authorList>
            <person name="Goeker M."/>
        </authorList>
    </citation>
    <scope>NUCLEOTIDE SEQUENCE [LARGE SCALE GENOMIC DNA]</scope>
    <source>
        <strain evidence="11 12">DSM 22112</strain>
    </source>
</reference>
<dbReference type="InterPro" id="IPR004501">
    <property type="entry name" value="PTS_EIIC_3"/>
</dbReference>
<dbReference type="InterPro" id="IPR003352">
    <property type="entry name" value="PTS_EIIC"/>
</dbReference>
<sequence>MNTKDFGNKLMEVMMKFVNMKGVIALKEGMLSILPLTVVGSIFLIIGALPFKGVTDFLTNTFGPEWSVPFMQVYGGTFAIMGMVACFAIGYAYVKNEGYEALPAGVLSIATFFIIQNSFVTLEGGEVVNDVISKAWTGGQGMITAIIVGLFVGATYSWFMRKKIVIKMPDSVPPGVANQFTALIPAAFIFAVSAIVYGIFKFGLQTTFIEWIYTVLQVPLQGLTDSLPGAIGIAFFISFLWWFGVHGQSIVNGIVVSLLTANSVANAELLQQVGSATVEGGAHIVTQQFLDSFIILSGSGITFGIVFAMLFAAKSEQYKSLGKMSVVPAIFNINEPVVFGFPIVLNPLMFIPFIAVPVIAALLVYGAIAIGFLQPFSGVILPWSTPLLISGLMVAGWKGALMQIIILAMSVLIYLPFFKKQDQITYKQEQEAKTKA</sequence>
<evidence type="ECO:0000256" key="3">
    <source>
        <dbReference type="ARBA" id="ARBA00022475"/>
    </source>
</evidence>
<feature type="transmembrane region" description="Helical" evidence="9">
    <location>
        <begin position="71"/>
        <end position="94"/>
    </location>
</feature>
<evidence type="ECO:0000256" key="7">
    <source>
        <dbReference type="ARBA" id="ARBA00023136"/>
    </source>
</evidence>
<dbReference type="GO" id="GO:0005886">
    <property type="term" value="C:plasma membrane"/>
    <property type="evidence" value="ECO:0007669"/>
    <property type="project" value="UniProtKB-SubCell"/>
</dbReference>
<comment type="function">
    <text evidence="8">The phosphoenolpyruvate-dependent sugar phosphotransferase system (PTS), a major carbohydrate active -transport system, catalyzes the phosphorylation of incoming sugar substrates concomitant with their translocation across the cell membrane.</text>
</comment>
<evidence type="ECO:0000313" key="11">
    <source>
        <dbReference type="EMBL" id="RBP70192.1"/>
    </source>
</evidence>
<dbReference type="GO" id="GO:1901264">
    <property type="term" value="P:carbohydrate derivative transport"/>
    <property type="evidence" value="ECO:0007669"/>
    <property type="project" value="TreeGrafter"/>
</dbReference>
<dbReference type="PANTHER" id="PTHR33989:SF4">
    <property type="entry name" value="PTS SYSTEM N,N'-DIACETYLCHITOBIOSE-SPECIFIC EIIC COMPONENT"/>
    <property type="match status" value="1"/>
</dbReference>
<organism evidence="11 12">
    <name type="scientific">Alkalibaculum bacchi</name>
    <dbReference type="NCBI Taxonomy" id="645887"/>
    <lineage>
        <taxon>Bacteria</taxon>
        <taxon>Bacillati</taxon>
        <taxon>Bacillota</taxon>
        <taxon>Clostridia</taxon>
        <taxon>Eubacteriales</taxon>
        <taxon>Eubacteriaceae</taxon>
        <taxon>Alkalibaculum</taxon>
    </lineage>
</organism>
<dbReference type="InterPro" id="IPR051088">
    <property type="entry name" value="PTS_Sugar-EIIC/EIIB"/>
</dbReference>
<dbReference type="AlphaFoldDB" id="A0A366IFN2"/>
<dbReference type="GO" id="GO:0008982">
    <property type="term" value="F:protein-N(PI)-phosphohistidine-sugar phosphotransferase activity"/>
    <property type="evidence" value="ECO:0007669"/>
    <property type="project" value="UniProtKB-UniRule"/>
</dbReference>
<keyword evidence="6 9" id="KW-1133">Transmembrane helix</keyword>
<dbReference type="Proteomes" id="UP000253490">
    <property type="component" value="Unassembled WGS sequence"/>
</dbReference>
<comment type="caution">
    <text evidence="11">The sequence shown here is derived from an EMBL/GenBank/DDBJ whole genome shotgun (WGS) entry which is preliminary data.</text>
</comment>
<dbReference type="RefSeq" id="WP_113919399.1">
    <property type="nucleotide sequence ID" value="NZ_QNRX01000001.1"/>
</dbReference>
<evidence type="ECO:0000259" key="10">
    <source>
        <dbReference type="PROSITE" id="PS51105"/>
    </source>
</evidence>
<evidence type="ECO:0000256" key="6">
    <source>
        <dbReference type="ARBA" id="ARBA00022989"/>
    </source>
</evidence>
<evidence type="ECO:0000256" key="9">
    <source>
        <dbReference type="SAM" id="Phobius"/>
    </source>
</evidence>
<keyword evidence="4 8" id="KW-0762">Sugar transport</keyword>
<dbReference type="NCBIfam" id="TIGR00410">
    <property type="entry name" value="lacE"/>
    <property type="match status" value="1"/>
</dbReference>
<accession>A0A366IFN2</accession>
<feature type="transmembrane region" description="Helical" evidence="9">
    <location>
        <begin position="30"/>
        <end position="51"/>
    </location>
</feature>